<sequence length="334" mass="38797">MPLQNPAAFVAIWDAQMRFVDPNDGPGDHFERHLGQLFTIPEADVYVGMRYTLYSKGYMKPNTLQGVEMAHRELDDMLQLGIRSLHFNQRFSMIFSSDIPILKLRLDQDAQGFSFLKSWKEHALDEMSFNFEHESSPYDQIVHENERIDIGVCFAVLLLRLKLLIDIRNLRVARRILQRTTLPGEICRLIELRSPLTRQLLDDPPEVLAKKETNLLSDVRVINRRLQLQEEFDSPRFYDSRFTTVFNVMYPKLRELEGAIDLLKSARALTGVANKQEDPPWPLRGMEGDHLGCGCGKHELQPFRPKLTRLLRFVDLALRDAVFLGRDEHRPSER</sequence>
<evidence type="ECO:0000313" key="2">
    <source>
        <dbReference type="Proteomes" id="UP000813385"/>
    </source>
</evidence>
<dbReference type="Proteomes" id="UP000813385">
    <property type="component" value="Unassembled WGS sequence"/>
</dbReference>
<name>A0A8K0X2I5_9PEZI</name>
<dbReference type="EMBL" id="JAGPXD010000003">
    <property type="protein sequence ID" value="KAH7361691.1"/>
    <property type="molecule type" value="Genomic_DNA"/>
</dbReference>
<organism evidence="1 2">
    <name type="scientific">Plectosphaerella cucumerina</name>
    <dbReference type="NCBI Taxonomy" id="40658"/>
    <lineage>
        <taxon>Eukaryota</taxon>
        <taxon>Fungi</taxon>
        <taxon>Dikarya</taxon>
        <taxon>Ascomycota</taxon>
        <taxon>Pezizomycotina</taxon>
        <taxon>Sordariomycetes</taxon>
        <taxon>Hypocreomycetidae</taxon>
        <taxon>Glomerellales</taxon>
        <taxon>Plectosphaerellaceae</taxon>
        <taxon>Plectosphaerella</taxon>
    </lineage>
</organism>
<dbReference type="AlphaFoldDB" id="A0A8K0X2I5"/>
<comment type="caution">
    <text evidence="1">The sequence shown here is derived from an EMBL/GenBank/DDBJ whole genome shotgun (WGS) entry which is preliminary data.</text>
</comment>
<evidence type="ECO:0000313" key="1">
    <source>
        <dbReference type="EMBL" id="KAH7361691.1"/>
    </source>
</evidence>
<dbReference type="OrthoDB" id="5952526at2759"/>
<gene>
    <name evidence="1" type="ORF">B0T11DRAFT_338672</name>
</gene>
<keyword evidence="2" id="KW-1185">Reference proteome</keyword>
<proteinExistence type="predicted"/>
<protein>
    <submittedName>
        <fullName evidence="1">Uncharacterized protein</fullName>
    </submittedName>
</protein>
<accession>A0A8K0X2I5</accession>
<reference evidence="1" key="1">
    <citation type="journal article" date="2021" name="Nat. Commun.">
        <title>Genetic determinants of endophytism in the Arabidopsis root mycobiome.</title>
        <authorList>
            <person name="Mesny F."/>
            <person name="Miyauchi S."/>
            <person name="Thiergart T."/>
            <person name="Pickel B."/>
            <person name="Atanasova L."/>
            <person name="Karlsson M."/>
            <person name="Huettel B."/>
            <person name="Barry K.W."/>
            <person name="Haridas S."/>
            <person name="Chen C."/>
            <person name="Bauer D."/>
            <person name="Andreopoulos W."/>
            <person name="Pangilinan J."/>
            <person name="LaButti K."/>
            <person name="Riley R."/>
            <person name="Lipzen A."/>
            <person name="Clum A."/>
            <person name="Drula E."/>
            <person name="Henrissat B."/>
            <person name="Kohler A."/>
            <person name="Grigoriev I.V."/>
            <person name="Martin F.M."/>
            <person name="Hacquard S."/>
        </authorList>
    </citation>
    <scope>NUCLEOTIDE SEQUENCE</scope>
    <source>
        <strain evidence="1">MPI-CAGE-AT-0016</strain>
    </source>
</reference>